<sequence length="194" mass="21979">MGTSTSIEHGLIYCTRQTPLDCYAKSWITMCQGNPKLRTIGIKKDEPHWTVLYYTKAKLQTLKRESSLWAYGSTEPGLKEFTYVSTSMTWAAAKNHCRQNYTDLAMIQDDAENTAVASVISSSTNVWIGLYRVPWVWSNGKISSFFNWAPGEPDNLDGAEHCAWVHENHQWSDESCSFMGPFFCQQSEATPDLV</sequence>
<dbReference type="PROSITE" id="PS50041">
    <property type="entry name" value="C_TYPE_LECTIN_2"/>
    <property type="match status" value="1"/>
</dbReference>
<feature type="domain" description="C-type lectin" evidence="1">
    <location>
        <begin position="81"/>
        <end position="185"/>
    </location>
</feature>
<dbReference type="AlphaFoldDB" id="A0A3B4AT89"/>
<dbReference type="Gene3D" id="3.10.100.10">
    <property type="entry name" value="Mannose-Binding Protein A, subunit A"/>
    <property type="match status" value="1"/>
</dbReference>
<protein>
    <recommendedName>
        <fullName evidence="1">C-type lectin domain-containing protein</fullName>
    </recommendedName>
</protein>
<dbReference type="Pfam" id="PF00059">
    <property type="entry name" value="Lectin_C"/>
    <property type="match status" value="1"/>
</dbReference>
<evidence type="ECO:0000259" key="1">
    <source>
        <dbReference type="PROSITE" id="PS50041"/>
    </source>
</evidence>
<name>A0A3B4AT89_9GOBI</name>
<dbReference type="InterPro" id="IPR001304">
    <property type="entry name" value="C-type_lectin-like"/>
</dbReference>
<dbReference type="InterPro" id="IPR016187">
    <property type="entry name" value="CTDL_fold"/>
</dbReference>
<keyword evidence="3" id="KW-1185">Reference proteome</keyword>
<accession>A0A3B4AT89</accession>
<dbReference type="PANTHER" id="PTHR45784">
    <property type="entry name" value="C-TYPE LECTIN DOMAIN FAMILY 20 MEMBER A-RELATED"/>
    <property type="match status" value="1"/>
</dbReference>
<evidence type="ECO:0000313" key="3">
    <source>
        <dbReference type="Proteomes" id="UP000261520"/>
    </source>
</evidence>
<dbReference type="PANTHER" id="PTHR45784:SF3">
    <property type="entry name" value="C-TYPE LECTIN DOMAIN FAMILY 4 MEMBER K-LIKE-RELATED"/>
    <property type="match status" value="1"/>
</dbReference>
<evidence type="ECO:0000313" key="2">
    <source>
        <dbReference type="Ensembl" id="ENSPMGP00000020343.1"/>
    </source>
</evidence>
<organism evidence="2 3">
    <name type="scientific">Periophthalmus magnuspinnatus</name>
    <dbReference type="NCBI Taxonomy" id="409849"/>
    <lineage>
        <taxon>Eukaryota</taxon>
        <taxon>Metazoa</taxon>
        <taxon>Chordata</taxon>
        <taxon>Craniata</taxon>
        <taxon>Vertebrata</taxon>
        <taxon>Euteleostomi</taxon>
        <taxon>Actinopterygii</taxon>
        <taxon>Neopterygii</taxon>
        <taxon>Teleostei</taxon>
        <taxon>Neoteleostei</taxon>
        <taxon>Acanthomorphata</taxon>
        <taxon>Gobiaria</taxon>
        <taxon>Gobiiformes</taxon>
        <taxon>Gobioidei</taxon>
        <taxon>Gobiidae</taxon>
        <taxon>Oxudercinae</taxon>
        <taxon>Periophthalmus</taxon>
    </lineage>
</organism>
<dbReference type="SUPFAM" id="SSF56436">
    <property type="entry name" value="C-type lectin-like"/>
    <property type="match status" value="1"/>
</dbReference>
<dbReference type="Proteomes" id="UP000261520">
    <property type="component" value="Unplaced"/>
</dbReference>
<dbReference type="SMART" id="SM00034">
    <property type="entry name" value="CLECT"/>
    <property type="match status" value="1"/>
</dbReference>
<dbReference type="STRING" id="409849.ENSPMGP00000020343"/>
<dbReference type="Ensembl" id="ENSPMGT00000021672.1">
    <property type="protein sequence ID" value="ENSPMGP00000020343.1"/>
    <property type="gene ID" value="ENSPMGG00000016461.1"/>
</dbReference>
<reference evidence="2" key="1">
    <citation type="submission" date="2025-08" db="UniProtKB">
        <authorList>
            <consortium name="Ensembl"/>
        </authorList>
    </citation>
    <scope>IDENTIFICATION</scope>
</reference>
<proteinExistence type="predicted"/>
<dbReference type="InterPro" id="IPR016186">
    <property type="entry name" value="C-type_lectin-like/link_sf"/>
</dbReference>
<reference evidence="2" key="2">
    <citation type="submission" date="2025-09" db="UniProtKB">
        <authorList>
            <consortium name="Ensembl"/>
        </authorList>
    </citation>
    <scope>IDENTIFICATION</scope>
</reference>